<protein>
    <submittedName>
        <fullName evidence="1">Uncharacterized protein</fullName>
    </submittedName>
</protein>
<dbReference type="OrthoDB" id="4250747at2"/>
<gene>
    <name evidence="1" type="ORF">Scani_26040</name>
</gene>
<comment type="caution">
    <text evidence="1">The sequence shown here is derived from an EMBL/GenBank/DDBJ whole genome shotgun (WGS) entry which is preliminary data.</text>
</comment>
<sequence>MDFNITAEEEALLIRVAAQLRAGHSPTDDSLADELGDEVRPRLQALLHKGWLIVDADRSLTLSRVAQAALSSRRDVGGAEA</sequence>
<organism evidence="1 2">
    <name type="scientific">Streptomyces caniferus</name>
    <dbReference type="NCBI Taxonomy" id="285557"/>
    <lineage>
        <taxon>Bacteria</taxon>
        <taxon>Bacillati</taxon>
        <taxon>Actinomycetota</taxon>
        <taxon>Actinomycetes</taxon>
        <taxon>Kitasatosporales</taxon>
        <taxon>Streptomycetaceae</taxon>
        <taxon>Streptomyces</taxon>
    </lineage>
</organism>
<dbReference type="RefSeq" id="WP_159473834.1">
    <property type="nucleotide sequence ID" value="NZ_BAAATH010000002.1"/>
</dbReference>
<proteinExistence type="predicted"/>
<name>A0A640S7I8_9ACTN</name>
<dbReference type="Proteomes" id="UP000435837">
    <property type="component" value="Unassembled WGS sequence"/>
</dbReference>
<reference evidence="1 2" key="1">
    <citation type="submission" date="2019-12" db="EMBL/GenBank/DDBJ databases">
        <title>Whole genome shotgun sequence of Streptomyces caniferus NBRC 15389.</title>
        <authorList>
            <person name="Ichikawa N."/>
            <person name="Kimura A."/>
            <person name="Kitahashi Y."/>
            <person name="Komaki H."/>
            <person name="Tamura T."/>
        </authorList>
    </citation>
    <scope>NUCLEOTIDE SEQUENCE [LARGE SCALE GENOMIC DNA]</scope>
    <source>
        <strain evidence="1 2">NBRC 15389</strain>
    </source>
</reference>
<dbReference type="EMBL" id="BLIN01000003">
    <property type="protein sequence ID" value="GFE06336.1"/>
    <property type="molecule type" value="Genomic_DNA"/>
</dbReference>
<evidence type="ECO:0000313" key="2">
    <source>
        <dbReference type="Proteomes" id="UP000435837"/>
    </source>
</evidence>
<accession>A0A640S7I8</accession>
<evidence type="ECO:0000313" key="1">
    <source>
        <dbReference type="EMBL" id="GFE06336.1"/>
    </source>
</evidence>
<dbReference type="AlphaFoldDB" id="A0A640S7I8"/>